<sequence length="88" mass="9466">METSILAISASCMSYKAIISKVLNSKESLRIKFIPSVAQSPPTHILTVALLVSEKRLHSELGGVQASCKGKPVPLRQQIVVDAVLNKP</sequence>
<dbReference type="EMBL" id="JH793845">
    <property type="protein sequence ID" value="ELQ34615.1"/>
    <property type="molecule type" value="Genomic_DNA"/>
</dbReference>
<dbReference type="Proteomes" id="UP000011086">
    <property type="component" value="Unassembled WGS sequence"/>
</dbReference>
<protein>
    <submittedName>
        <fullName evidence="1">Uncharacterized protein</fullName>
    </submittedName>
</protein>
<organism evidence="1">
    <name type="scientific">Pyricularia oryzae (strain Y34)</name>
    <name type="common">Rice blast fungus</name>
    <name type="synonym">Magnaporthe oryzae</name>
    <dbReference type="NCBI Taxonomy" id="1143189"/>
    <lineage>
        <taxon>Eukaryota</taxon>
        <taxon>Fungi</taxon>
        <taxon>Dikarya</taxon>
        <taxon>Ascomycota</taxon>
        <taxon>Pezizomycotina</taxon>
        <taxon>Sordariomycetes</taxon>
        <taxon>Sordariomycetidae</taxon>
        <taxon>Magnaporthales</taxon>
        <taxon>Pyriculariaceae</taxon>
        <taxon>Pyricularia</taxon>
    </lineage>
</organism>
<evidence type="ECO:0000313" key="1">
    <source>
        <dbReference type="EMBL" id="ELQ34615.1"/>
    </source>
</evidence>
<accession>A0AA97NQT8</accession>
<dbReference type="AlphaFoldDB" id="A0AA97NQT8"/>
<proteinExistence type="predicted"/>
<gene>
    <name evidence="1" type="ORF">OOU_Y34scaffold00758g2</name>
</gene>
<reference evidence="1" key="1">
    <citation type="journal article" date="2012" name="PLoS Genet.">
        <title>Comparative analysis of the genomes of two field isolates of the rice blast fungus Magnaporthe oryzae.</title>
        <authorList>
            <person name="Xue M."/>
            <person name="Yang J."/>
            <person name="Li Z."/>
            <person name="Hu S."/>
            <person name="Yao N."/>
            <person name="Dean R.A."/>
            <person name="Zhao W."/>
            <person name="Shen M."/>
            <person name="Zhang H."/>
            <person name="Li C."/>
            <person name="Liu L."/>
            <person name="Cao L."/>
            <person name="Xu X."/>
            <person name="Xing Y."/>
            <person name="Hsiang T."/>
            <person name="Zhang Z."/>
            <person name="Xu J.R."/>
            <person name="Peng Y.L."/>
        </authorList>
    </citation>
    <scope>NUCLEOTIDE SEQUENCE</scope>
    <source>
        <strain evidence="1">Y34</strain>
    </source>
</reference>
<name>A0AA97NQT8_PYRO3</name>